<evidence type="ECO:0000256" key="2">
    <source>
        <dbReference type="ARBA" id="ARBA00008445"/>
    </source>
</evidence>
<evidence type="ECO:0000256" key="3">
    <source>
        <dbReference type="ARBA" id="ARBA00022448"/>
    </source>
</evidence>
<dbReference type="GO" id="GO:0015450">
    <property type="term" value="F:protein-transporting ATPase activity"/>
    <property type="evidence" value="ECO:0007669"/>
    <property type="project" value="UniProtKB-UniRule"/>
</dbReference>
<evidence type="ECO:0000256" key="4">
    <source>
        <dbReference type="ARBA" id="ARBA00022692"/>
    </source>
</evidence>
<sequence>MTQEILSYFQIGIAIFLGVTILLQQKGQGLSGAFGGEGGFYRTKRGLEKTLLIATVTLATLFVGIGISRIVFFPTISPPAPSEQQPAAEPAVDGDVVSVPNIDFKTEPVLPNINEGQ</sequence>
<keyword evidence="4 9" id="KW-0812">Transmembrane</keyword>
<evidence type="ECO:0000256" key="7">
    <source>
        <dbReference type="ARBA" id="ARBA00023010"/>
    </source>
</evidence>
<keyword evidence="9" id="KW-1003">Cell membrane</keyword>
<keyword evidence="3 9" id="KW-0813">Transport</keyword>
<dbReference type="GO" id="GO:0009306">
    <property type="term" value="P:protein secretion"/>
    <property type="evidence" value="ECO:0007669"/>
    <property type="project" value="UniProtKB-UniRule"/>
</dbReference>
<keyword evidence="5 9" id="KW-0653">Protein transport</keyword>
<comment type="similarity">
    <text evidence="2 9">Belongs to the SecG family.</text>
</comment>
<comment type="caution">
    <text evidence="10">The sequence shown here is derived from an EMBL/GenBank/DDBJ whole genome shotgun (WGS) entry which is preliminary data.</text>
</comment>
<dbReference type="EMBL" id="MHNK01000001">
    <property type="protein sequence ID" value="OGZ44602.1"/>
    <property type="molecule type" value="Genomic_DNA"/>
</dbReference>
<evidence type="ECO:0000256" key="9">
    <source>
        <dbReference type="RuleBase" id="RU365087"/>
    </source>
</evidence>
<proteinExistence type="inferred from homology"/>
<keyword evidence="8 9" id="KW-0472">Membrane</keyword>
<evidence type="ECO:0000313" key="10">
    <source>
        <dbReference type="EMBL" id="OGZ44602.1"/>
    </source>
</evidence>
<gene>
    <name evidence="10" type="ORF">A2719_04280</name>
</gene>
<feature type="transmembrane region" description="Helical" evidence="9">
    <location>
        <begin position="6"/>
        <end position="23"/>
    </location>
</feature>
<organism evidence="10 11">
    <name type="scientific">Candidatus Ryanbacteria bacterium RIFCSPHIGHO2_01_FULL_45_22</name>
    <dbReference type="NCBI Taxonomy" id="1802114"/>
    <lineage>
        <taxon>Bacteria</taxon>
        <taxon>Candidatus Ryaniibacteriota</taxon>
    </lineage>
</organism>
<evidence type="ECO:0000256" key="8">
    <source>
        <dbReference type="ARBA" id="ARBA00023136"/>
    </source>
</evidence>
<comment type="function">
    <text evidence="9">Involved in protein export. Participates in an early event of protein translocation.</text>
</comment>
<evidence type="ECO:0000256" key="5">
    <source>
        <dbReference type="ARBA" id="ARBA00022927"/>
    </source>
</evidence>
<dbReference type="NCBIfam" id="TIGR00810">
    <property type="entry name" value="secG"/>
    <property type="match status" value="1"/>
</dbReference>
<keyword evidence="7 9" id="KW-0811">Translocation</keyword>
<evidence type="ECO:0000256" key="6">
    <source>
        <dbReference type="ARBA" id="ARBA00022989"/>
    </source>
</evidence>
<dbReference type="STRING" id="1802114.A2719_04280"/>
<protein>
    <recommendedName>
        <fullName evidence="9">Protein-export membrane protein SecG</fullName>
    </recommendedName>
</protein>
<dbReference type="Proteomes" id="UP000177480">
    <property type="component" value="Unassembled WGS sequence"/>
</dbReference>
<evidence type="ECO:0000256" key="1">
    <source>
        <dbReference type="ARBA" id="ARBA00004141"/>
    </source>
</evidence>
<comment type="subcellular location">
    <subcellularLocation>
        <location evidence="9">Cell membrane</location>
        <topology evidence="9">Multi-pass membrane protein</topology>
    </subcellularLocation>
    <subcellularLocation>
        <location evidence="1">Membrane</location>
        <topology evidence="1">Multi-pass membrane protein</topology>
    </subcellularLocation>
</comment>
<accession>A0A1G2G3J8</accession>
<name>A0A1G2G3J8_9BACT</name>
<evidence type="ECO:0000313" key="11">
    <source>
        <dbReference type="Proteomes" id="UP000177480"/>
    </source>
</evidence>
<dbReference type="Pfam" id="PF03840">
    <property type="entry name" value="SecG"/>
    <property type="match status" value="1"/>
</dbReference>
<reference evidence="10 11" key="1">
    <citation type="journal article" date="2016" name="Nat. Commun.">
        <title>Thousands of microbial genomes shed light on interconnected biogeochemical processes in an aquifer system.</title>
        <authorList>
            <person name="Anantharaman K."/>
            <person name="Brown C.T."/>
            <person name="Hug L.A."/>
            <person name="Sharon I."/>
            <person name="Castelle C.J."/>
            <person name="Probst A.J."/>
            <person name="Thomas B.C."/>
            <person name="Singh A."/>
            <person name="Wilkins M.J."/>
            <person name="Karaoz U."/>
            <person name="Brodie E.L."/>
            <person name="Williams K.H."/>
            <person name="Hubbard S.S."/>
            <person name="Banfield J.F."/>
        </authorList>
    </citation>
    <scope>NUCLEOTIDE SEQUENCE [LARGE SCALE GENOMIC DNA]</scope>
</reference>
<dbReference type="InterPro" id="IPR004692">
    <property type="entry name" value="SecG"/>
</dbReference>
<dbReference type="GO" id="GO:0005886">
    <property type="term" value="C:plasma membrane"/>
    <property type="evidence" value="ECO:0007669"/>
    <property type="project" value="UniProtKB-SubCell"/>
</dbReference>
<keyword evidence="6 9" id="KW-1133">Transmembrane helix</keyword>
<dbReference type="AlphaFoldDB" id="A0A1G2G3J8"/>
<feature type="transmembrane region" description="Helical" evidence="9">
    <location>
        <begin position="51"/>
        <end position="72"/>
    </location>
</feature>